<dbReference type="InterPro" id="IPR051393">
    <property type="entry name" value="ABC_transporter_permease"/>
</dbReference>
<dbReference type="RefSeq" id="WP_120682589.1">
    <property type="nucleotide sequence ID" value="NZ_RBAL01000015.1"/>
</dbReference>
<dbReference type="PANTHER" id="PTHR30193:SF37">
    <property type="entry name" value="INNER MEMBRANE ABC TRANSPORTER PERMEASE PROTEIN YCJO"/>
    <property type="match status" value="1"/>
</dbReference>
<keyword evidence="4 7" id="KW-0812">Transmembrane</keyword>
<comment type="similarity">
    <text evidence="7">Belongs to the binding-protein-dependent transport system permease family.</text>
</comment>
<feature type="transmembrane region" description="Helical" evidence="7">
    <location>
        <begin position="155"/>
        <end position="175"/>
    </location>
</feature>
<dbReference type="SUPFAM" id="SSF161098">
    <property type="entry name" value="MetI-like"/>
    <property type="match status" value="1"/>
</dbReference>
<feature type="transmembrane region" description="Helical" evidence="7">
    <location>
        <begin position="259"/>
        <end position="276"/>
    </location>
</feature>
<sequence length="345" mass="37942">MTTTATGNVPPPAGAGEAGGTGGTGKSGPGARRSARRRPRLPGRLGRGALPYLFLLPALVLELLIHLTPMVVGVVMSFRELTRLYIHNWGEAPWSGLDNYRVAVDFDGPLGESLLHSFLVTCLFTVVSVGLSWLLGTAAAVLMQDRFRGRGLLRALFLTPYALPVYAAVITWAFVLQRDNGMLNHIVHDQLGLTDQPPFWLIGDNAFFSLVVISVWRNWPFAFLILTAALQNIPREVYEAAQIDGAGVWQQIRRITLPSVRPVNQVLVLVLFLWTFNDFNVPYLLFGKAAPDSADLISVHIYDSSFGTWNFGYGSAMSVLLLLFLLLVTAVYLVFTSRGRRAEDG</sequence>
<dbReference type="AlphaFoldDB" id="A0A3A9YT06"/>
<dbReference type="PANTHER" id="PTHR30193">
    <property type="entry name" value="ABC TRANSPORTER PERMEASE PROTEIN"/>
    <property type="match status" value="1"/>
</dbReference>
<keyword evidence="11" id="KW-1185">Reference proteome</keyword>
<feature type="domain" description="ABC transmembrane type-1" evidence="9">
    <location>
        <begin position="118"/>
        <end position="332"/>
    </location>
</feature>
<evidence type="ECO:0000256" key="8">
    <source>
        <dbReference type="SAM" id="MobiDB-lite"/>
    </source>
</evidence>
<evidence type="ECO:0000256" key="5">
    <source>
        <dbReference type="ARBA" id="ARBA00022989"/>
    </source>
</evidence>
<evidence type="ECO:0000259" key="9">
    <source>
        <dbReference type="PROSITE" id="PS50928"/>
    </source>
</evidence>
<keyword evidence="6 7" id="KW-0472">Membrane</keyword>
<dbReference type="InterPro" id="IPR000515">
    <property type="entry name" value="MetI-like"/>
</dbReference>
<dbReference type="GO" id="GO:0055085">
    <property type="term" value="P:transmembrane transport"/>
    <property type="evidence" value="ECO:0007669"/>
    <property type="project" value="InterPro"/>
</dbReference>
<accession>A0A3A9YT06</accession>
<evidence type="ECO:0000256" key="4">
    <source>
        <dbReference type="ARBA" id="ARBA00022692"/>
    </source>
</evidence>
<feature type="transmembrane region" description="Helical" evidence="7">
    <location>
        <begin position="118"/>
        <end position="143"/>
    </location>
</feature>
<dbReference type="InterPro" id="IPR035906">
    <property type="entry name" value="MetI-like_sf"/>
</dbReference>
<dbReference type="GO" id="GO:0005886">
    <property type="term" value="C:plasma membrane"/>
    <property type="evidence" value="ECO:0007669"/>
    <property type="project" value="UniProtKB-SubCell"/>
</dbReference>
<dbReference type="Gene3D" id="1.10.3720.10">
    <property type="entry name" value="MetI-like"/>
    <property type="match status" value="1"/>
</dbReference>
<evidence type="ECO:0000256" key="6">
    <source>
        <dbReference type="ARBA" id="ARBA00023136"/>
    </source>
</evidence>
<protein>
    <submittedName>
        <fullName evidence="10">Sugar ABC transporter permease</fullName>
    </submittedName>
</protein>
<evidence type="ECO:0000313" key="10">
    <source>
        <dbReference type="EMBL" id="RKN38939.1"/>
    </source>
</evidence>
<dbReference type="Pfam" id="PF00528">
    <property type="entry name" value="BPD_transp_1"/>
    <property type="match status" value="1"/>
</dbReference>
<keyword evidence="2 7" id="KW-0813">Transport</keyword>
<evidence type="ECO:0000256" key="1">
    <source>
        <dbReference type="ARBA" id="ARBA00004651"/>
    </source>
</evidence>
<dbReference type="CDD" id="cd06261">
    <property type="entry name" value="TM_PBP2"/>
    <property type="match status" value="1"/>
</dbReference>
<organism evidence="10 11">
    <name type="scientific">Streptomyces hoynatensis</name>
    <dbReference type="NCBI Taxonomy" id="1141874"/>
    <lineage>
        <taxon>Bacteria</taxon>
        <taxon>Bacillati</taxon>
        <taxon>Actinomycetota</taxon>
        <taxon>Actinomycetes</taxon>
        <taxon>Kitasatosporales</taxon>
        <taxon>Streptomycetaceae</taxon>
        <taxon>Streptomyces</taxon>
    </lineage>
</organism>
<gene>
    <name evidence="10" type="ORF">D7294_22355</name>
</gene>
<dbReference type="PROSITE" id="PS50928">
    <property type="entry name" value="ABC_TM1"/>
    <property type="match status" value="1"/>
</dbReference>
<evidence type="ECO:0000256" key="3">
    <source>
        <dbReference type="ARBA" id="ARBA00022475"/>
    </source>
</evidence>
<dbReference type="EMBL" id="RBAL01000015">
    <property type="protein sequence ID" value="RKN38939.1"/>
    <property type="molecule type" value="Genomic_DNA"/>
</dbReference>
<proteinExistence type="inferred from homology"/>
<keyword evidence="5 7" id="KW-1133">Transmembrane helix</keyword>
<feature type="transmembrane region" description="Helical" evidence="7">
    <location>
        <begin position="50"/>
        <end position="78"/>
    </location>
</feature>
<feature type="transmembrane region" description="Helical" evidence="7">
    <location>
        <begin position="311"/>
        <end position="335"/>
    </location>
</feature>
<dbReference type="Proteomes" id="UP000272474">
    <property type="component" value="Unassembled WGS sequence"/>
</dbReference>
<name>A0A3A9YT06_9ACTN</name>
<comment type="caution">
    <text evidence="10">The sequence shown here is derived from an EMBL/GenBank/DDBJ whole genome shotgun (WGS) entry which is preliminary data.</text>
</comment>
<feature type="compositionally biased region" description="Gly residues" evidence="8">
    <location>
        <begin position="16"/>
        <end position="28"/>
    </location>
</feature>
<feature type="transmembrane region" description="Helical" evidence="7">
    <location>
        <begin position="206"/>
        <end position="230"/>
    </location>
</feature>
<dbReference type="OrthoDB" id="34224at2"/>
<evidence type="ECO:0000313" key="11">
    <source>
        <dbReference type="Proteomes" id="UP000272474"/>
    </source>
</evidence>
<keyword evidence="3" id="KW-1003">Cell membrane</keyword>
<evidence type="ECO:0000256" key="7">
    <source>
        <dbReference type="RuleBase" id="RU363032"/>
    </source>
</evidence>
<evidence type="ECO:0000256" key="2">
    <source>
        <dbReference type="ARBA" id="ARBA00022448"/>
    </source>
</evidence>
<comment type="subcellular location">
    <subcellularLocation>
        <location evidence="1 7">Cell membrane</location>
        <topology evidence="1 7">Multi-pass membrane protein</topology>
    </subcellularLocation>
</comment>
<reference evidence="10 11" key="1">
    <citation type="journal article" date="2014" name="Int. J. Syst. Evol. Microbiol.">
        <title>Streptomyces hoynatensis sp. nov., isolated from deep marine sediment.</title>
        <authorList>
            <person name="Veyisoglu A."/>
            <person name="Sahin N."/>
        </authorList>
    </citation>
    <scope>NUCLEOTIDE SEQUENCE [LARGE SCALE GENOMIC DNA]</scope>
    <source>
        <strain evidence="10 11">KCTC 29097</strain>
    </source>
</reference>
<feature type="region of interest" description="Disordered" evidence="8">
    <location>
        <begin position="1"/>
        <end position="42"/>
    </location>
</feature>